<comment type="caution">
    <text evidence="5">The sequence shown here is derived from an EMBL/GenBank/DDBJ whole genome shotgun (WGS) entry which is preliminary data.</text>
</comment>
<dbReference type="SMART" id="SM01219">
    <property type="entry name" value="Frataxin_Cyay"/>
    <property type="match status" value="1"/>
</dbReference>
<keyword evidence="6" id="KW-1185">Reference proteome</keyword>
<reference evidence="5 6" key="1">
    <citation type="submission" date="2013-07" db="EMBL/GenBank/DDBJ databases">
        <title>Thalassospira permensis NBRC 106175 Genome Sequencing.</title>
        <authorList>
            <person name="Lai Q."/>
            <person name="Shao Z."/>
        </authorList>
    </citation>
    <scope>NUCLEOTIDE SEQUENCE [LARGE SCALE GENOMIC DNA]</scope>
    <source>
        <strain evidence="5 6">NBRC 106175</strain>
    </source>
</reference>
<dbReference type="InterPro" id="IPR036524">
    <property type="entry name" value="Frataxin/CyaY_sf"/>
</dbReference>
<evidence type="ECO:0000256" key="1">
    <source>
        <dbReference type="ARBA" id="ARBA00008183"/>
    </source>
</evidence>
<proteinExistence type="inferred from homology"/>
<dbReference type="Pfam" id="PF01491">
    <property type="entry name" value="Frataxin_Cyay"/>
    <property type="match status" value="1"/>
</dbReference>
<dbReference type="PANTHER" id="PTHR16821:SF2">
    <property type="entry name" value="FRATAXIN, MITOCHONDRIAL"/>
    <property type="match status" value="1"/>
</dbReference>
<evidence type="ECO:0000313" key="6">
    <source>
        <dbReference type="Proteomes" id="UP000027463"/>
    </source>
</evidence>
<protein>
    <recommendedName>
        <fullName evidence="4">Iron-sulfur cluster assembly protein CyaY</fullName>
    </recommendedName>
</protein>
<dbReference type="InterPro" id="IPR020895">
    <property type="entry name" value="Frataxin_CS"/>
</dbReference>
<dbReference type="Gene3D" id="3.30.920.10">
    <property type="entry name" value="Frataxin/CyaY"/>
    <property type="match status" value="1"/>
</dbReference>
<accession>A0ABR4TNZ1</accession>
<evidence type="ECO:0000256" key="4">
    <source>
        <dbReference type="HAMAP-Rule" id="MF_00142"/>
    </source>
</evidence>
<dbReference type="InterPro" id="IPR002908">
    <property type="entry name" value="Frataxin/CyaY"/>
</dbReference>
<name>A0ABR4TNZ1_9PROT</name>
<evidence type="ECO:0000256" key="3">
    <source>
        <dbReference type="ARBA" id="ARBA00023004"/>
    </source>
</evidence>
<dbReference type="SUPFAM" id="SSF55387">
    <property type="entry name" value="Frataxin/Nqo15-like"/>
    <property type="match status" value="1"/>
</dbReference>
<keyword evidence="3 4" id="KW-0408">Iron</keyword>
<keyword evidence="2 4" id="KW-0479">Metal-binding</keyword>
<evidence type="ECO:0000256" key="2">
    <source>
        <dbReference type="ARBA" id="ARBA00022723"/>
    </source>
</evidence>
<comment type="similarity">
    <text evidence="1 4">Belongs to the frataxin family.</text>
</comment>
<evidence type="ECO:0000313" key="5">
    <source>
        <dbReference type="EMBL" id="KEO56735.1"/>
    </source>
</evidence>
<dbReference type="NCBIfam" id="TIGR03421">
    <property type="entry name" value="FeS_CyaY"/>
    <property type="match status" value="1"/>
</dbReference>
<comment type="function">
    <text evidence="4">Involved in iron-sulfur (Fe-S) cluster assembly. May act as a regulator of Fe-S biogenesis.</text>
</comment>
<sequence length="113" mass="12624">MLIVALDETRFHQLADDTIETLSDHIDDEMGDDLDVDLQSGILTIELDSGEQFIINKHGPNRQIWMSSPVSGASHYDFDEDNESWTSTRGSTTLTDQLSADLAVKTGRRLDLD</sequence>
<dbReference type="PROSITE" id="PS01344">
    <property type="entry name" value="FRATAXIN_1"/>
    <property type="match status" value="1"/>
</dbReference>
<dbReference type="Proteomes" id="UP000027463">
    <property type="component" value="Unassembled WGS sequence"/>
</dbReference>
<dbReference type="InterPro" id="IPR047584">
    <property type="entry name" value="CyaY"/>
</dbReference>
<dbReference type="HAMAP" id="MF_00142">
    <property type="entry name" value="CyaY"/>
    <property type="match status" value="1"/>
</dbReference>
<dbReference type="PANTHER" id="PTHR16821">
    <property type="entry name" value="FRATAXIN"/>
    <property type="match status" value="1"/>
</dbReference>
<dbReference type="PROSITE" id="PS50810">
    <property type="entry name" value="FRATAXIN_2"/>
    <property type="match status" value="1"/>
</dbReference>
<organism evidence="5 6">
    <name type="scientific">Thalassospira permensis NBRC 106175</name>
    <dbReference type="NCBI Taxonomy" id="1353532"/>
    <lineage>
        <taxon>Bacteria</taxon>
        <taxon>Pseudomonadati</taxon>
        <taxon>Pseudomonadota</taxon>
        <taxon>Alphaproteobacteria</taxon>
        <taxon>Rhodospirillales</taxon>
        <taxon>Thalassospiraceae</taxon>
        <taxon>Thalassospira</taxon>
    </lineage>
</organism>
<gene>
    <name evidence="4" type="primary">cyaY</name>
    <name evidence="5" type="ORF">SMB34_18570</name>
</gene>
<dbReference type="EMBL" id="AUNC01000020">
    <property type="protein sequence ID" value="KEO56735.1"/>
    <property type="molecule type" value="Genomic_DNA"/>
</dbReference>